<dbReference type="Pfam" id="PF09759">
    <property type="entry name" value="Atx10homo_assoc"/>
    <property type="match status" value="1"/>
</dbReference>
<keyword evidence="5" id="KW-1185">Reference proteome</keyword>
<reference evidence="4 5" key="1">
    <citation type="journal article" date="2017" name="Nature">
        <title>The Apostasia genome and the evolution of orchids.</title>
        <authorList>
            <person name="Zhang G.Q."/>
            <person name="Liu K.W."/>
            <person name="Li Z."/>
            <person name="Lohaus R."/>
            <person name="Hsiao Y.Y."/>
            <person name="Niu S.C."/>
            <person name="Wang J.Y."/>
            <person name="Lin Y.C."/>
            <person name="Xu Q."/>
            <person name="Chen L.J."/>
            <person name="Yoshida K."/>
            <person name="Fujiwara S."/>
            <person name="Wang Z.W."/>
            <person name="Zhang Y.Q."/>
            <person name="Mitsuda N."/>
            <person name="Wang M."/>
            <person name="Liu G.H."/>
            <person name="Pecoraro L."/>
            <person name="Huang H.X."/>
            <person name="Xiao X.J."/>
            <person name="Lin M."/>
            <person name="Wu X.Y."/>
            <person name="Wu W.L."/>
            <person name="Chen Y.Y."/>
            <person name="Chang S.B."/>
            <person name="Sakamoto S."/>
            <person name="Ohme-Takagi M."/>
            <person name="Yagi M."/>
            <person name="Zeng S.J."/>
            <person name="Shen C.Y."/>
            <person name="Yeh C.M."/>
            <person name="Luo Y.B."/>
            <person name="Tsai W.C."/>
            <person name="Van de Peer Y."/>
            <person name="Liu Z.J."/>
        </authorList>
    </citation>
    <scope>NUCLEOTIDE SEQUENCE [LARGE SCALE GENOMIC DNA]</scope>
    <source>
        <strain evidence="5">cv. Shenzhen</strain>
        <tissue evidence="4">Stem</tissue>
    </source>
</reference>
<dbReference type="InterPro" id="IPR016024">
    <property type="entry name" value="ARM-type_fold"/>
</dbReference>
<evidence type="ECO:0000313" key="5">
    <source>
        <dbReference type="Proteomes" id="UP000236161"/>
    </source>
</evidence>
<dbReference type="EMBL" id="KZ454678">
    <property type="protein sequence ID" value="PKA45885.1"/>
    <property type="molecule type" value="Genomic_DNA"/>
</dbReference>
<keyword evidence="1" id="KW-0132">Cell division</keyword>
<feature type="domain" description="Ataxin-10" evidence="3">
    <location>
        <begin position="348"/>
        <end position="446"/>
    </location>
</feature>
<dbReference type="InterPro" id="IPR019156">
    <property type="entry name" value="Ataxin-10_domain"/>
</dbReference>
<accession>A0A2H9ZRG7</accession>
<dbReference type="SUPFAM" id="SSF48371">
    <property type="entry name" value="ARM repeat"/>
    <property type="match status" value="1"/>
</dbReference>
<evidence type="ECO:0000256" key="1">
    <source>
        <dbReference type="ARBA" id="ARBA00022618"/>
    </source>
</evidence>
<protein>
    <recommendedName>
        <fullName evidence="3">Ataxin-10 domain-containing protein</fullName>
    </recommendedName>
</protein>
<dbReference type="Proteomes" id="UP000236161">
    <property type="component" value="Unassembled WGS sequence"/>
</dbReference>
<dbReference type="InterPro" id="IPR051374">
    <property type="entry name" value="Ataxin-10/CTR86_families"/>
</dbReference>
<dbReference type="PANTHER" id="PTHR13255">
    <property type="entry name" value="ATAXIN-10"/>
    <property type="match status" value="1"/>
</dbReference>
<dbReference type="InterPro" id="IPR011989">
    <property type="entry name" value="ARM-like"/>
</dbReference>
<dbReference type="STRING" id="1088818.A0A2H9ZRG7"/>
<dbReference type="GO" id="GO:0051301">
    <property type="term" value="P:cell division"/>
    <property type="evidence" value="ECO:0007669"/>
    <property type="project" value="UniProtKB-KW"/>
</dbReference>
<gene>
    <name evidence="4" type="ORF">AXF42_Ash016911</name>
</gene>
<dbReference type="PANTHER" id="PTHR13255:SF0">
    <property type="entry name" value="ATAXIN-10"/>
    <property type="match status" value="1"/>
</dbReference>
<evidence type="ECO:0000313" key="4">
    <source>
        <dbReference type="EMBL" id="PKA45885.1"/>
    </source>
</evidence>
<keyword evidence="2" id="KW-0131">Cell cycle</keyword>
<dbReference type="Gene3D" id="1.25.10.10">
    <property type="entry name" value="Leucine-rich Repeat Variant"/>
    <property type="match status" value="2"/>
</dbReference>
<evidence type="ECO:0000259" key="3">
    <source>
        <dbReference type="Pfam" id="PF09759"/>
    </source>
</evidence>
<dbReference type="GO" id="GO:0005829">
    <property type="term" value="C:cytosol"/>
    <property type="evidence" value="ECO:0007669"/>
    <property type="project" value="TreeGrafter"/>
</dbReference>
<evidence type="ECO:0000256" key="2">
    <source>
        <dbReference type="ARBA" id="ARBA00023306"/>
    </source>
</evidence>
<dbReference type="AlphaFoldDB" id="A0A2H9ZRG7"/>
<proteinExistence type="predicted"/>
<sequence>MEAEIHGDLTLQDLLAASRTLTGRSRLAATRAPVSLLRRLSNVDAPDLLMALRVLRNLCAGEAANQNAFVAHGGASVVASILSSPDATLDVLRVGLQLLGNVALAGEEHCSAIWVAFFPSMFLELARVRESGVCDPLCMVLDTCCSSKGGRWRTRELCQEKEELLILFEIIVTASTVGYQEEWLEWLIAKLCIEEPFFLSLFLKLGSNADDEGSAEGKYSTMQAFLLNLLSKCLSERPVDYSISSAFVLSILELLKEASNVVDFSSRGTSLPTGFPAIDVLGYSLMILRDACAAEAPVDSLLSAGLVNLVLDLLEQLEPPSLVRRSMANTGGRVIQTEGKRVCPYRGFRRDLVSVISNCLNGRKQVQDEVRKMNAIPLLLQQCVIDDDNPFLREWGLLAVRNLVEGNAENQCELAEFHLLEAVNTHEISELGLKAEIEKISGHIKLVNIS</sequence>
<name>A0A2H9ZRG7_9ASPA</name>
<dbReference type="OrthoDB" id="379794at2759"/>
<organism evidence="4 5">
    <name type="scientific">Apostasia shenzhenica</name>
    <dbReference type="NCBI Taxonomy" id="1088818"/>
    <lineage>
        <taxon>Eukaryota</taxon>
        <taxon>Viridiplantae</taxon>
        <taxon>Streptophyta</taxon>
        <taxon>Embryophyta</taxon>
        <taxon>Tracheophyta</taxon>
        <taxon>Spermatophyta</taxon>
        <taxon>Magnoliopsida</taxon>
        <taxon>Liliopsida</taxon>
        <taxon>Asparagales</taxon>
        <taxon>Orchidaceae</taxon>
        <taxon>Apostasioideae</taxon>
        <taxon>Apostasia</taxon>
    </lineage>
</organism>